<keyword evidence="2" id="KW-0732">Signal</keyword>
<dbReference type="PANTHER" id="PTHR39960">
    <property type="entry name" value="LD34147P"/>
    <property type="match status" value="1"/>
</dbReference>
<protein>
    <submittedName>
        <fullName evidence="3">Uncharacterized protein</fullName>
    </submittedName>
</protein>
<dbReference type="Proteomes" id="UP001353858">
    <property type="component" value="Unassembled WGS sequence"/>
</dbReference>
<comment type="caution">
    <text evidence="3">The sequence shown here is derived from an EMBL/GenBank/DDBJ whole genome shotgun (WGS) entry which is preliminary data.</text>
</comment>
<keyword evidence="4" id="KW-1185">Reference proteome</keyword>
<evidence type="ECO:0000313" key="3">
    <source>
        <dbReference type="EMBL" id="KAK4874105.1"/>
    </source>
</evidence>
<name>A0AAN7NWE1_9COLE</name>
<dbReference type="AlphaFoldDB" id="A0AAN7NWE1"/>
<dbReference type="PANTHER" id="PTHR39960:SF1">
    <property type="entry name" value="LD34147P"/>
    <property type="match status" value="1"/>
</dbReference>
<accession>A0AAN7NWE1</accession>
<evidence type="ECO:0000256" key="2">
    <source>
        <dbReference type="SAM" id="SignalP"/>
    </source>
</evidence>
<evidence type="ECO:0000256" key="1">
    <source>
        <dbReference type="SAM" id="Coils"/>
    </source>
</evidence>
<feature type="coiled-coil region" evidence="1">
    <location>
        <begin position="152"/>
        <end position="179"/>
    </location>
</feature>
<keyword evidence="1" id="KW-0175">Coiled coil</keyword>
<dbReference type="GO" id="GO:0005886">
    <property type="term" value="C:plasma membrane"/>
    <property type="evidence" value="ECO:0007669"/>
    <property type="project" value="TreeGrafter"/>
</dbReference>
<feature type="coiled-coil region" evidence="1">
    <location>
        <begin position="224"/>
        <end position="303"/>
    </location>
</feature>
<gene>
    <name evidence="3" type="ORF">RN001_013465</name>
</gene>
<reference evidence="4" key="1">
    <citation type="submission" date="2023-01" db="EMBL/GenBank/DDBJ databases">
        <title>Key to firefly adult light organ development and bioluminescence: homeobox transcription factors regulate luciferase expression and transportation to peroxisome.</title>
        <authorList>
            <person name="Fu X."/>
        </authorList>
    </citation>
    <scope>NUCLEOTIDE SEQUENCE [LARGE SCALE GENOMIC DNA]</scope>
</reference>
<feature type="signal peptide" evidence="2">
    <location>
        <begin position="1"/>
        <end position="18"/>
    </location>
</feature>
<sequence>MRFWTFFVVLVYAHIHDAARVVTNEDIRDAILSVVNMIRSSEDKLERHEFRERTLGDQIKKVLSTIDKRQRMLDPVKGTIGRLDERLATVETILLQKDERERIQMQKVFDMVEQIHNSLPQLFETLKNDITTSLPKESEEPPPSKIDLAKLQKEIETKIDNTSSSVKNLEGQLSKIREENKKNFSSNQKFLENYENKLTQYNKQIDVLPVKCKEVNDVQTNVILKALEIQNDNIKKLQKELDASNALAKNVENKLSQLEGHSKNSLKLNESTSQNLEHVKQHINNSQEVLKKYEAKLNEYNKKMDVLPAAYKTENDAQTKSLLKAFETQNDNVQKVILTSKNEVLKKCETADKYLKEAFPQQKKALDNLDASLKTDKKYLEKHFDTLQKMLKNFQEVTQNKTDVCSSTAAKTENELARVFQISLKTLNENITRAFENNSVTTMNNIVKALEAHSESIKQHFQNQTVHSQDVLKTVQTHLDKLHEKNKEHTVISSGIKDDINTTQQLINDYYEKVHEHCSNHSDLVNILQALKAHSVNTTSWQKLLQEQLENNQNKLIAFSEEHFRDVTTLVNGTCKDIDNNDIKEISMLANNTYFKVSNIVNKLDAENPKLQESIKMITELTETLNGNIAISFEQLIEEIQGLQKLEEVMAHTSDSVTDTKRRIEYGFREISMDINNSIKSQIKDFGTSINSRFDDLQSSLMDNETGAVANISIGLTKDMEHVWRQISIMHQEVATISDILNKLDNNTKDYVNSTSRNVDITRGKVTQIQNSVMQVDQNLNMLLGRFSLITQEFNQIKLSLGNALNEIKRTMQNMPTRPKPFGPGPHAIPI</sequence>
<feature type="chain" id="PRO_5043011877" evidence="2">
    <location>
        <begin position="19"/>
        <end position="831"/>
    </location>
</feature>
<dbReference type="EMBL" id="JARPUR010000006">
    <property type="protein sequence ID" value="KAK4874105.1"/>
    <property type="molecule type" value="Genomic_DNA"/>
</dbReference>
<evidence type="ECO:0000313" key="4">
    <source>
        <dbReference type="Proteomes" id="UP001353858"/>
    </source>
</evidence>
<organism evidence="3 4">
    <name type="scientific">Aquatica leii</name>
    <dbReference type="NCBI Taxonomy" id="1421715"/>
    <lineage>
        <taxon>Eukaryota</taxon>
        <taxon>Metazoa</taxon>
        <taxon>Ecdysozoa</taxon>
        <taxon>Arthropoda</taxon>
        <taxon>Hexapoda</taxon>
        <taxon>Insecta</taxon>
        <taxon>Pterygota</taxon>
        <taxon>Neoptera</taxon>
        <taxon>Endopterygota</taxon>
        <taxon>Coleoptera</taxon>
        <taxon>Polyphaga</taxon>
        <taxon>Elateriformia</taxon>
        <taxon>Elateroidea</taxon>
        <taxon>Lampyridae</taxon>
        <taxon>Luciolinae</taxon>
        <taxon>Aquatica</taxon>
    </lineage>
</organism>
<proteinExistence type="predicted"/>